<comment type="caution">
    <text evidence="18">The sequence shown here is derived from an EMBL/GenBank/DDBJ whole genome shotgun (WGS) entry which is preliminary data.</text>
</comment>
<evidence type="ECO:0000256" key="8">
    <source>
        <dbReference type="ARBA" id="ARBA00023002"/>
    </source>
</evidence>
<evidence type="ECO:0000256" key="4">
    <source>
        <dbReference type="ARBA" id="ARBA00022692"/>
    </source>
</evidence>
<keyword evidence="6" id="KW-0934">Plastid</keyword>
<comment type="function">
    <text evidence="13">Catalyzes three successive oxidations of the 4-methyl group of ent-kaurene giving kaurenoic acid, a key step in gibberellins (GAs) biosynthesis. GAs, which are involved many processes, including stem elongation, play a central role in plant development.</text>
</comment>
<dbReference type="PANTHER" id="PTHR47283:SF1">
    <property type="entry name" value="ENT-KAURENE OXIDASE, CHLOROPLASTIC"/>
    <property type="match status" value="1"/>
</dbReference>
<evidence type="ECO:0000256" key="15">
    <source>
        <dbReference type="PIRSR" id="PIRSR602401-1"/>
    </source>
</evidence>
<dbReference type="InterPro" id="IPR002401">
    <property type="entry name" value="Cyt_P450_E_grp-I"/>
</dbReference>
<dbReference type="CDD" id="cd11075">
    <property type="entry name" value="CYP77_89"/>
    <property type="match status" value="1"/>
</dbReference>
<evidence type="ECO:0000256" key="9">
    <source>
        <dbReference type="ARBA" id="ARBA00023004"/>
    </source>
</evidence>
<gene>
    <name evidence="18" type="ORF">NC653_006343</name>
</gene>
<dbReference type="GO" id="GO:0009686">
    <property type="term" value="P:gibberellin biosynthetic process"/>
    <property type="evidence" value="ECO:0007669"/>
    <property type="project" value="InterPro"/>
</dbReference>
<sequence length="803" mass="89006">MDAATSILPAFQAIPYATPAAVGGLLFSVFFINKFISNQKKGNSNLLPLPVVPGWPVVGNLLQLKEKKPHKTFLRWAEAYGPIYSIKTGASTVIVLNSTEVAKEAMVTRYSSISTRKLSKALEVLTDNKSMVATSDYGDFHKMVKRYILTNVLGAGAQRRHRGHRDTLVENVSSQLLDHIKTNPQQAVDFREIFESELFGLSMKEALGKDMESLYVDELQATLSREEIFNVLVLDPMEGAIDVDWRDFFPYLRWIPNKGFEMKIERMKFRRQSVMNALVQEQKKRIASGEEINCYIDFLLSEGKTTLTEKQIGMLVWETIIETSDTTMVTTEWAMHELAKNPKCQDRLYHEIQNVCGSEKLKEEHLSQLPYLNAVFHETIRKYSPAPVIPLRYAHEDTQIGGYYVPAGSEIAINIYGCNMDKKRWENPEEWKPERFLDGKYDPMDLHKTMAFGAGKRTCAGALQASLIASATIGRVVQEFEWRLQDGEQESVDTVGLTTRKLQPLQLVELNVTSYDDAVKYFASKHAAVGYVLHHLHNFVSCKAKLCFLSYSPYSFSRESFRGVRPSDQAISQNNYRRLKRLPCWSLSEIVMYEFILSYEGYYVDGEGRRESKIEGADITNSKRSRSSSNNSSPSTSSSNSTASNPATLTAFTAIHEPESLPVAVSSTTDSGAAAVKTEMPAGINLNEGLAENVNFISLISSNDQHGFNGLGGYGYGSGFGLGPCEVGLGFGARGFWSFPGMENVSVNGGTIGGCTSGCNTWQLQGDHVEGGGSQGGFATDGENYFGSWPGLVISSPAEKGLN</sequence>
<dbReference type="GO" id="GO:0010241">
    <property type="term" value="P:ent-kaurene oxidation to kaurenoic acid"/>
    <property type="evidence" value="ECO:0007669"/>
    <property type="project" value="InterPro"/>
</dbReference>
<evidence type="ECO:0000256" key="16">
    <source>
        <dbReference type="SAM" id="MobiDB-lite"/>
    </source>
</evidence>
<evidence type="ECO:0000256" key="3">
    <source>
        <dbReference type="ARBA" id="ARBA00022617"/>
    </source>
</evidence>
<keyword evidence="11 17" id="KW-0472">Membrane</keyword>
<evidence type="ECO:0000313" key="18">
    <source>
        <dbReference type="EMBL" id="KAJ7007259.1"/>
    </source>
</evidence>
<feature type="binding site" description="axial binding residue" evidence="15">
    <location>
        <position position="459"/>
    </location>
    <ligand>
        <name>heme</name>
        <dbReference type="ChEBI" id="CHEBI:30413"/>
    </ligand>
    <ligandPart>
        <name>Fe</name>
        <dbReference type="ChEBI" id="CHEBI:18248"/>
    </ligandPart>
</feature>
<dbReference type="Pfam" id="PF00067">
    <property type="entry name" value="p450"/>
    <property type="match status" value="1"/>
</dbReference>
<accession>A0AAD6RE97</accession>
<comment type="similarity">
    <text evidence="2">Belongs to the cytochrome P450 family.</text>
</comment>
<proteinExistence type="inferred from homology"/>
<feature type="region of interest" description="Disordered" evidence="16">
    <location>
        <begin position="614"/>
        <end position="644"/>
    </location>
</feature>
<comment type="cofactor">
    <cofactor evidence="1 15">
        <name>heme</name>
        <dbReference type="ChEBI" id="CHEBI:30413"/>
    </cofactor>
</comment>
<dbReference type="PANTHER" id="PTHR47283">
    <property type="entry name" value="ENT-KAURENE OXIDASE, CHLOROPLASTIC"/>
    <property type="match status" value="1"/>
</dbReference>
<dbReference type="SUPFAM" id="SSF48264">
    <property type="entry name" value="Cytochrome P450"/>
    <property type="match status" value="1"/>
</dbReference>
<evidence type="ECO:0000256" key="7">
    <source>
        <dbReference type="ARBA" id="ARBA00022989"/>
    </source>
</evidence>
<dbReference type="GO" id="GO:0005506">
    <property type="term" value="F:iron ion binding"/>
    <property type="evidence" value="ECO:0007669"/>
    <property type="project" value="InterPro"/>
</dbReference>
<evidence type="ECO:0000313" key="19">
    <source>
        <dbReference type="Proteomes" id="UP001164929"/>
    </source>
</evidence>
<dbReference type="InterPro" id="IPR044225">
    <property type="entry name" value="KO_chloroplastic"/>
</dbReference>
<evidence type="ECO:0000256" key="1">
    <source>
        <dbReference type="ARBA" id="ARBA00001971"/>
    </source>
</evidence>
<evidence type="ECO:0000256" key="14">
    <source>
        <dbReference type="ARBA" id="ARBA00066565"/>
    </source>
</evidence>
<evidence type="ECO:0000256" key="5">
    <source>
        <dbReference type="ARBA" id="ARBA00022723"/>
    </source>
</evidence>
<evidence type="ECO:0000256" key="17">
    <source>
        <dbReference type="SAM" id="Phobius"/>
    </source>
</evidence>
<keyword evidence="7 17" id="KW-1133">Transmembrane helix</keyword>
<keyword evidence="4 17" id="KW-0812">Transmembrane</keyword>
<dbReference type="EC" id="1.14.14.86" evidence="14"/>
<dbReference type="AlphaFoldDB" id="A0AAD6RE97"/>
<evidence type="ECO:0000256" key="11">
    <source>
        <dbReference type="ARBA" id="ARBA00023136"/>
    </source>
</evidence>
<keyword evidence="5 15" id="KW-0479">Metal-binding</keyword>
<dbReference type="GO" id="GO:0009707">
    <property type="term" value="C:chloroplast outer membrane"/>
    <property type="evidence" value="ECO:0007669"/>
    <property type="project" value="UniProtKB-SubCell"/>
</dbReference>
<evidence type="ECO:0000256" key="13">
    <source>
        <dbReference type="ARBA" id="ARBA00058795"/>
    </source>
</evidence>
<dbReference type="EMBL" id="JAQIZT010000002">
    <property type="protein sequence ID" value="KAJ7007259.1"/>
    <property type="molecule type" value="Genomic_DNA"/>
</dbReference>
<dbReference type="Gene3D" id="1.10.630.10">
    <property type="entry name" value="Cytochrome P450"/>
    <property type="match status" value="1"/>
</dbReference>
<dbReference type="GO" id="GO:0020037">
    <property type="term" value="F:heme binding"/>
    <property type="evidence" value="ECO:0007669"/>
    <property type="project" value="InterPro"/>
</dbReference>
<dbReference type="Proteomes" id="UP001164929">
    <property type="component" value="Chromosome 2"/>
</dbReference>
<name>A0AAD6RE97_9ROSI</name>
<keyword evidence="19" id="KW-1185">Reference proteome</keyword>
<organism evidence="18 19">
    <name type="scientific">Populus alba x Populus x berolinensis</name>
    <dbReference type="NCBI Taxonomy" id="444605"/>
    <lineage>
        <taxon>Eukaryota</taxon>
        <taxon>Viridiplantae</taxon>
        <taxon>Streptophyta</taxon>
        <taxon>Embryophyta</taxon>
        <taxon>Tracheophyta</taxon>
        <taxon>Spermatophyta</taxon>
        <taxon>Magnoliopsida</taxon>
        <taxon>eudicotyledons</taxon>
        <taxon>Gunneridae</taxon>
        <taxon>Pentapetalae</taxon>
        <taxon>rosids</taxon>
        <taxon>fabids</taxon>
        <taxon>Malpighiales</taxon>
        <taxon>Salicaceae</taxon>
        <taxon>Saliceae</taxon>
        <taxon>Populus</taxon>
    </lineage>
</organism>
<keyword evidence="10" id="KW-0503">Monooxygenase</keyword>
<feature type="transmembrane region" description="Helical" evidence="17">
    <location>
        <begin position="13"/>
        <end position="32"/>
    </location>
</feature>
<evidence type="ECO:0000256" key="12">
    <source>
        <dbReference type="ARBA" id="ARBA00023766"/>
    </source>
</evidence>
<reference evidence="18" key="1">
    <citation type="journal article" date="2023" name="Mol. Ecol. Resour.">
        <title>Chromosome-level genome assembly of a triploid poplar Populus alba 'Berolinensis'.</title>
        <authorList>
            <person name="Chen S."/>
            <person name="Yu Y."/>
            <person name="Wang X."/>
            <person name="Wang S."/>
            <person name="Zhang T."/>
            <person name="Zhou Y."/>
            <person name="He R."/>
            <person name="Meng N."/>
            <person name="Wang Y."/>
            <person name="Liu W."/>
            <person name="Liu Z."/>
            <person name="Liu J."/>
            <person name="Guo Q."/>
            <person name="Huang H."/>
            <person name="Sederoff R.R."/>
            <person name="Wang G."/>
            <person name="Qu G."/>
            <person name="Chen S."/>
        </authorList>
    </citation>
    <scope>NUCLEOTIDE SEQUENCE</scope>
    <source>
        <strain evidence="18">SC-2020</strain>
    </source>
</reference>
<dbReference type="GO" id="GO:0016709">
    <property type="term" value="F:oxidoreductase activity, acting on paired donors, with incorporation or reduction of molecular oxygen, NAD(P)H as one donor, and incorporation of one atom of oxygen"/>
    <property type="evidence" value="ECO:0007669"/>
    <property type="project" value="TreeGrafter"/>
</dbReference>
<dbReference type="InterPro" id="IPR017972">
    <property type="entry name" value="Cyt_P450_CS"/>
</dbReference>
<comment type="subcellular location">
    <subcellularLocation>
        <location evidence="12">Plastid</location>
        <location evidence="12">Chloroplast outer membrane</location>
        <topology evidence="12">Single-pass membrane protein</topology>
    </subcellularLocation>
</comment>
<dbReference type="PRINTS" id="PR00463">
    <property type="entry name" value="EP450I"/>
</dbReference>
<feature type="compositionally biased region" description="Low complexity" evidence="16">
    <location>
        <begin position="627"/>
        <end position="644"/>
    </location>
</feature>
<dbReference type="FunFam" id="1.10.630.10:FF:000062">
    <property type="entry name" value="Ent-kaurene oxidase 2"/>
    <property type="match status" value="1"/>
</dbReference>
<keyword evidence="9 15" id="KW-0408">Iron</keyword>
<evidence type="ECO:0000256" key="6">
    <source>
        <dbReference type="ARBA" id="ARBA00022805"/>
    </source>
</evidence>
<keyword evidence="3 15" id="KW-0349">Heme</keyword>
<dbReference type="InterPro" id="IPR001128">
    <property type="entry name" value="Cyt_P450"/>
</dbReference>
<protein>
    <recommendedName>
        <fullName evidence="14">ent-kaurene monooxygenase</fullName>
        <ecNumber evidence="14">1.14.14.86</ecNumber>
    </recommendedName>
</protein>
<keyword evidence="8" id="KW-0560">Oxidoreductase</keyword>
<evidence type="ECO:0000256" key="2">
    <source>
        <dbReference type="ARBA" id="ARBA00010617"/>
    </source>
</evidence>
<evidence type="ECO:0000256" key="10">
    <source>
        <dbReference type="ARBA" id="ARBA00023033"/>
    </source>
</evidence>
<keyword evidence="6" id="KW-1002">Plastid outer membrane</keyword>
<dbReference type="InterPro" id="IPR036396">
    <property type="entry name" value="Cyt_P450_sf"/>
</dbReference>
<dbReference type="PROSITE" id="PS00086">
    <property type="entry name" value="CYTOCHROME_P450"/>
    <property type="match status" value="1"/>
</dbReference>
<dbReference type="GO" id="GO:0005783">
    <property type="term" value="C:endoplasmic reticulum"/>
    <property type="evidence" value="ECO:0007669"/>
    <property type="project" value="TreeGrafter"/>
</dbReference>
<dbReference type="GO" id="GO:0052615">
    <property type="term" value="F:ent-kaurene oxidase activity"/>
    <property type="evidence" value="ECO:0007669"/>
    <property type="project" value="UniProtKB-EC"/>
</dbReference>